<dbReference type="InterPro" id="IPR035911">
    <property type="entry name" value="MurE/MurF_N"/>
</dbReference>
<dbReference type="SUPFAM" id="SSF53623">
    <property type="entry name" value="MurD-like peptide ligases, catalytic domain"/>
    <property type="match status" value="1"/>
</dbReference>
<comment type="pathway">
    <text evidence="10 11">Cell wall biogenesis; peptidoglycan biosynthesis.</text>
</comment>
<dbReference type="InterPro" id="IPR036615">
    <property type="entry name" value="Mur_ligase_C_dom_sf"/>
</dbReference>
<dbReference type="NCBIfam" id="TIGR01143">
    <property type="entry name" value="murF"/>
    <property type="match status" value="1"/>
</dbReference>
<dbReference type="InterPro" id="IPR013221">
    <property type="entry name" value="Mur_ligase_cen"/>
</dbReference>
<evidence type="ECO:0000313" key="16">
    <source>
        <dbReference type="Proteomes" id="UP000010301"/>
    </source>
</evidence>
<keyword evidence="3 10" id="KW-0132">Cell division</keyword>
<dbReference type="GO" id="GO:0051301">
    <property type="term" value="P:cell division"/>
    <property type="evidence" value="ECO:0007669"/>
    <property type="project" value="UniProtKB-KW"/>
</dbReference>
<evidence type="ECO:0000256" key="11">
    <source>
        <dbReference type="RuleBase" id="RU004136"/>
    </source>
</evidence>
<evidence type="ECO:0000256" key="7">
    <source>
        <dbReference type="ARBA" id="ARBA00022984"/>
    </source>
</evidence>
<reference evidence="15 16" key="1">
    <citation type="submission" date="2009-01" db="EMBL/GenBank/DDBJ databases">
        <authorList>
            <person name="Qin X."/>
            <person name="Bachman B."/>
            <person name="Battles P."/>
            <person name="Bell A."/>
            <person name="Bess C."/>
            <person name="Bickham C."/>
            <person name="Chaboub L."/>
            <person name="Chen D."/>
            <person name="Coyle M."/>
            <person name="Deiros D.R."/>
            <person name="Dinh H."/>
            <person name="Forbes L."/>
            <person name="Fowler G."/>
            <person name="Francisco L."/>
            <person name="Fu Q."/>
            <person name="Gubbala S."/>
            <person name="Hale W."/>
            <person name="Han Y."/>
            <person name="Hemphill L."/>
            <person name="Highlander S.K."/>
            <person name="Hirani K."/>
            <person name="Hogues M."/>
            <person name="Jackson L."/>
            <person name="Jakkamsetti A."/>
            <person name="Javaid M."/>
            <person name="Jiang H."/>
            <person name="Korchina V."/>
            <person name="Kovar C."/>
            <person name="Lara F."/>
            <person name="Lee S."/>
            <person name="Mata R."/>
            <person name="Mathew T."/>
            <person name="Moen C."/>
            <person name="Morales K."/>
            <person name="Munidasa M."/>
            <person name="Nazareth L."/>
            <person name="Ngo R."/>
            <person name="Nguyen L."/>
            <person name="Okwuonu G."/>
            <person name="Ongeri F."/>
            <person name="Patil S."/>
            <person name="Petrosino J."/>
            <person name="Pham C."/>
            <person name="Pham P."/>
            <person name="Pu L.-L."/>
            <person name="Puazo M."/>
            <person name="Raj R."/>
            <person name="Reid J."/>
            <person name="Rouhana J."/>
            <person name="Saada N."/>
            <person name="Shang Y."/>
            <person name="Simmons D."/>
            <person name="Thornton R."/>
            <person name="Warren J."/>
            <person name="Weissenberger G."/>
            <person name="Zhang J."/>
            <person name="Zhang L."/>
            <person name="Zhou C."/>
            <person name="Zhu D."/>
            <person name="Muzny D."/>
            <person name="Worley K."/>
            <person name="Gibbs R."/>
        </authorList>
    </citation>
    <scope>NUCLEOTIDE SEQUENCE [LARGE SCALE GENOMIC DNA]</scope>
    <source>
        <strain evidence="15 16">DSM 15436</strain>
    </source>
</reference>
<dbReference type="GO" id="GO:0009252">
    <property type="term" value="P:peptidoglycan biosynthetic process"/>
    <property type="evidence" value="ECO:0007669"/>
    <property type="project" value="UniProtKB-UniRule"/>
</dbReference>
<dbReference type="Gene3D" id="3.40.1190.10">
    <property type="entry name" value="Mur-like, catalytic domain"/>
    <property type="match status" value="1"/>
</dbReference>
<dbReference type="InterPro" id="IPR004101">
    <property type="entry name" value="Mur_ligase_C"/>
</dbReference>
<keyword evidence="2 10" id="KW-0436">Ligase</keyword>
<dbReference type="PANTHER" id="PTHR43024">
    <property type="entry name" value="UDP-N-ACETYLMURAMOYL-TRIPEPTIDE--D-ALANYL-D-ALANINE LIGASE"/>
    <property type="match status" value="1"/>
</dbReference>
<dbReference type="SUPFAM" id="SSF53244">
    <property type="entry name" value="MurD-like peptide ligases, peptide-binding domain"/>
    <property type="match status" value="1"/>
</dbReference>
<protein>
    <recommendedName>
        <fullName evidence="10 11">UDP-N-acetylmuramoyl-tripeptide--D-alanyl-D-alanine ligase</fullName>
        <ecNumber evidence="10 11">6.3.2.10</ecNumber>
    </recommendedName>
    <alternativeName>
        <fullName evidence="10">D-alanyl-D-alanine-adding enzyme</fullName>
    </alternativeName>
</protein>
<comment type="subcellular location">
    <subcellularLocation>
        <location evidence="10 11">Cytoplasm</location>
    </subcellularLocation>
</comment>
<evidence type="ECO:0000256" key="1">
    <source>
        <dbReference type="ARBA" id="ARBA00022490"/>
    </source>
</evidence>
<dbReference type="SUPFAM" id="SSF63418">
    <property type="entry name" value="MurE/MurF N-terminal domain"/>
    <property type="match status" value="1"/>
</dbReference>
<dbReference type="PANTHER" id="PTHR43024:SF1">
    <property type="entry name" value="UDP-N-ACETYLMURAMOYL-TRIPEPTIDE--D-ALANYL-D-ALANINE LIGASE"/>
    <property type="match status" value="1"/>
</dbReference>
<keyword evidence="5 10" id="KW-0067">ATP-binding</keyword>
<evidence type="ECO:0000256" key="10">
    <source>
        <dbReference type="HAMAP-Rule" id="MF_02019"/>
    </source>
</evidence>
<dbReference type="OrthoDB" id="9800958at2"/>
<comment type="caution">
    <text evidence="15">The sequence shown here is derived from an EMBL/GenBank/DDBJ whole genome shotgun (WGS) entry which is preliminary data.</text>
</comment>
<comment type="catalytic activity">
    <reaction evidence="10 11">
        <text>D-alanyl-D-alanine + UDP-N-acetyl-alpha-D-muramoyl-L-alanyl-gamma-D-glutamyl-meso-2,6-diaminopimelate + ATP = UDP-N-acetyl-alpha-D-muramoyl-L-alanyl-gamma-D-glutamyl-meso-2,6-diaminopimeloyl-D-alanyl-D-alanine + ADP + phosphate + H(+)</text>
        <dbReference type="Rhea" id="RHEA:28374"/>
        <dbReference type="ChEBI" id="CHEBI:15378"/>
        <dbReference type="ChEBI" id="CHEBI:30616"/>
        <dbReference type="ChEBI" id="CHEBI:43474"/>
        <dbReference type="ChEBI" id="CHEBI:57822"/>
        <dbReference type="ChEBI" id="CHEBI:61386"/>
        <dbReference type="ChEBI" id="CHEBI:83905"/>
        <dbReference type="ChEBI" id="CHEBI:456216"/>
        <dbReference type="EC" id="6.3.2.10"/>
    </reaction>
</comment>
<dbReference type="InterPro" id="IPR036565">
    <property type="entry name" value="Mur-like_cat_sf"/>
</dbReference>
<evidence type="ECO:0000256" key="4">
    <source>
        <dbReference type="ARBA" id="ARBA00022741"/>
    </source>
</evidence>
<dbReference type="HAMAP" id="MF_02019">
    <property type="entry name" value="MurF"/>
    <property type="match status" value="1"/>
</dbReference>
<keyword evidence="16" id="KW-1185">Reference proteome</keyword>
<evidence type="ECO:0000256" key="8">
    <source>
        <dbReference type="ARBA" id="ARBA00023306"/>
    </source>
</evidence>
<dbReference type="AlphaFoldDB" id="C0VZA8"/>
<dbReference type="GO" id="GO:0005524">
    <property type="term" value="F:ATP binding"/>
    <property type="evidence" value="ECO:0007669"/>
    <property type="project" value="UniProtKB-UniRule"/>
</dbReference>
<dbReference type="GO" id="GO:0008766">
    <property type="term" value="F:UDP-N-acetylmuramoylalanyl-D-glutamyl-2,6-diaminopimelate-D-alanyl-D-alanine ligase activity"/>
    <property type="evidence" value="ECO:0007669"/>
    <property type="project" value="RHEA"/>
</dbReference>
<keyword evidence="1 10" id="KW-0963">Cytoplasm</keyword>
<dbReference type="STRING" id="525245.HMPREF0044_0498"/>
<keyword evidence="8 10" id="KW-0131">Cell cycle</keyword>
<dbReference type="InterPro" id="IPR000713">
    <property type="entry name" value="Mur_ligase_N"/>
</dbReference>
<dbReference type="EMBL" id="ACFG01000006">
    <property type="protein sequence ID" value="EEH64209.1"/>
    <property type="molecule type" value="Genomic_DNA"/>
</dbReference>
<keyword evidence="4 10" id="KW-0547">Nucleotide-binding</keyword>
<evidence type="ECO:0000256" key="9">
    <source>
        <dbReference type="ARBA" id="ARBA00023316"/>
    </source>
</evidence>
<evidence type="ECO:0000256" key="6">
    <source>
        <dbReference type="ARBA" id="ARBA00022960"/>
    </source>
</evidence>
<comment type="similarity">
    <text evidence="10">Belongs to the MurCDEF family. MurF subfamily.</text>
</comment>
<keyword evidence="7 10" id="KW-0573">Peptidoglycan synthesis</keyword>
<dbReference type="HOGENOM" id="CLU_031507_0_0_11"/>
<keyword evidence="9 10" id="KW-0961">Cell wall biogenesis/degradation</keyword>
<dbReference type="eggNOG" id="COG0770">
    <property type="taxonomic scope" value="Bacteria"/>
</dbReference>
<dbReference type="Proteomes" id="UP000010301">
    <property type="component" value="Unassembled WGS sequence"/>
</dbReference>
<evidence type="ECO:0000313" key="15">
    <source>
        <dbReference type="EMBL" id="EEH64209.1"/>
    </source>
</evidence>
<dbReference type="GO" id="GO:0047480">
    <property type="term" value="F:UDP-N-acetylmuramoyl-tripeptide-D-alanyl-D-alanine ligase activity"/>
    <property type="evidence" value="ECO:0007669"/>
    <property type="project" value="UniProtKB-UniRule"/>
</dbReference>
<dbReference type="EC" id="6.3.2.10" evidence="10 11"/>
<keyword evidence="6 10" id="KW-0133">Cell shape</keyword>
<evidence type="ECO:0000256" key="5">
    <source>
        <dbReference type="ARBA" id="ARBA00022840"/>
    </source>
</evidence>
<dbReference type="Gene3D" id="3.90.190.20">
    <property type="entry name" value="Mur ligase, C-terminal domain"/>
    <property type="match status" value="1"/>
</dbReference>
<dbReference type="GO" id="GO:0071555">
    <property type="term" value="P:cell wall organization"/>
    <property type="evidence" value="ECO:0007669"/>
    <property type="project" value="UniProtKB-KW"/>
</dbReference>
<proteinExistence type="inferred from homology"/>
<feature type="domain" description="Mur ligase central" evidence="14">
    <location>
        <begin position="111"/>
        <end position="299"/>
    </location>
</feature>
<dbReference type="InterPro" id="IPR051046">
    <property type="entry name" value="MurCDEF_CellWall_CoF430Synth"/>
</dbReference>
<name>C0VZA8_9ACTO</name>
<dbReference type="Pfam" id="PF02875">
    <property type="entry name" value="Mur_ligase_C"/>
    <property type="match status" value="1"/>
</dbReference>
<dbReference type="InterPro" id="IPR005863">
    <property type="entry name" value="UDP-N-AcMur_synth"/>
</dbReference>
<organism evidence="15 16">
    <name type="scientific">Gleimia coleocanis DSM 15436</name>
    <dbReference type="NCBI Taxonomy" id="525245"/>
    <lineage>
        <taxon>Bacteria</taxon>
        <taxon>Bacillati</taxon>
        <taxon>Actinomycetota</taxon>
        <taxon>Actinomycetes</taxon>
        <taxon>Actinomycetales</taxon>
        <taxon>Actinomycetaceae</taxon>
        <taxon>Gleimia</taxon>
    </lineage>
</organism>
<dbReference type="Pfam" id="PF08245">
    <property type="entry name" value="Mur_ligase_M"/>
    <property type="match status" value="1"/>
</dbReference>
<feature type="binding site" evidence="10">
    <location>
        <begin position="113"/>
        <end position="119"/>
    </location>
    <ligand>
        <name>ATP</name>
        <dbReference type="ChEBI" id="CHEBI:30616"/>
    </ligand>
</feature>
<accession>C0VZA8</accession>
<dbReference type="GO" id="GO:0005737">
    <property type="term" value="C:cytoplasm"/>
    <property type="evidence" value="ECO:0007669"/>
    <property type="project" value="UniProtKB-SubCell"/>
</dbReference>
<evidence type="ECO:0000256" key="3">
    <source>
        <dbReference type="ARBA" id="ARBA00022618"/>
    </source>
</evidence>
<dbReference type="GO" id="GO:0008360">
    <property type="term" value="P:regulation of cell shape"/>
    <property type="evidence" value="ECO:0007669"/>
    <property type="project" value="UniProtKB-KW"/>
</dbReference>
<evidence type="ECO:0000256" key="2">
    <source>
        <dbReference type="ARBA" id="ARBA00022598"/>
    </source>
</evidence>
<dbReference type="RefSeq" id="WP_006547495.1">
    <property type="nucleotide sequence ID" value="NZ_DS999546.1"/>
</dbReference>
<gene>
    <name evidence="10 15" type="primary">murF</name>
    <name evidence="15" type="ORF">HMPREF0044_0498</name>
</gene>
<evidence type="ECO:0000259" key="14">
    <source>
        <dbReference type="Pfam" id="PF08245"/>
    </source>
</evidence>
<dbReference type="Gene3D" id="3.40.1390.10">
    <property type="entry name" value="MurE/MurF, N-terminal domain"/>
    <property type="match status" value="1"/>
</dbReference>
<sequence length="460" mass="47921">MNYQASWIAQAVNGKLLGADVVVSGSVETDSRECGSGSLYVARVGEATDGHNFIDSAIANGAVCAIVTNPSIGNPEHTRILVEDATYALGLLAKVHIERLRATGDLRIVGITGSVGKTTTKDLTAGILAKFAPTVAPVASFNNEVGMPLTALKADENTRYLVLEMGASGIGHLEYLTGLVSPDLGVELSVGRAHLGGFGSVAGLARAKAELVEGVKENGLVILNLDDPNVAAMETVAHTPVVYFSALGNEKADIYARNVTLDEFSHASFEAVTTGEVIPVHLGLVGAHQVNNALAAISICQGFGLELPEIVAALNGMKAASPHRMSIVESRGATFIDDSYNANPDSMKAGLAVLAKQGEHANQRIAVLGEMMELGETSAQLHQEVGEMVVATQVDLLITLGEGAKEIAVPLTEKTTHFHAGSVAEAVKLLEEKVVAGDVVFLKGSNGSGVWKVADKFVAE</sequence>
<feature type="domain" description="Mur ligase N-terminal catalytic" evidence="12">
    <location>
        <begin position="27"/>
        <end position="93"/>
    </location>
</feature>
<evidence type="ECO:0000259" key="13">
    <source>
        <dbReference type="Pfam" id="PF02875"/>
    </source>
</evidence>
<feature type="domain" description="Mur ligase C-terminal" evidence="13">
    <location>
        <begin position="323"/>
        <end position="445"/>
    </location>
</feature>
<dbReference type="UniPathway" id="UPA00219"/>
<comment type="function">
    <text evidence="10 11">Involved in cell wall formation. Catalyzes the final step in the synthesis of UDP-N-acetylmuramoyl-pentapeptide, the precursor of murein.</text>
</comment>
<evidence type="ECO:0000259" key="12">
    <source>
        <dbReference type="Pfam" id="PF01225"/>
    </source>
</evidence>
<dbReference type="Pfam" id="PF01225">
    <property type="entry name" value="Mur_ligase"/>
    <property type="match status" value="1"/>
</dbReference>